<evidence type="ECO:0000313" key="1">
    <source>
        <dbReference type="EMBL" id="KAJ8009315.1"/>
    </source>
</evidence>
<protein>
    <submittedName>
        <fullName evidence="1">Uncharacterized protein</fullName>
    </submittedName>
</protein>
<keyword evidence="2" id="KW-1185">Reference proteome</keyword>
<dbReference type="Proteomes" id="UP001157502">
    <property type="component" value="Chromosome 7"/>
</dbReference>
<comment type="caution">
    <text evidence="1">The sequence shown here is derived from an EMBL/GenBank/DDBJ whole genome shotgun (WGS) entry which is preliminary data.</text>
</comment>
<dbReference type="EMBL" id="CM055734">
    <property type="protein sequence ID" value="KAJ8009315.1"/>
    <property type="molecule type" value="Genomic_DNA"/>
</dbReference>
<gene>
    <name evidence="1" type="ORF">DPEC_G00087610</name>
</gene>
<sequence>MSTELSSSSWSEETLTDKEVPLHSWRSTASSQSDLSLTEELLHGKEALEKDPDGLPVPQVETSPDSHQCWMPFSTDGQDSTSTQISLDKAVGEDERSVKVPLKKCQPLKKTNKVAPFVTAGPLAAEVPKKKRSLLKRIRAGLARVFFFCVK</sequence>
<name>A0ACC2H0L2_DALPE</name>
<organism evidence="1 2">
    <name type="scientific">Dallia pectoralis</name>
    <name type="common">Alaska blackfish</name>
    <dbReference type="NCBI Taxonomy" id="75939"/>
    <lineage>
        <taxon>Eukaryota</taxon>
        <taxon>Metazoa</taxon>
        <taxon>Chordata</taxon>
        <taxon>Craniata</taxon>
        <taxon>Vertebrata</taxon>
        <taxon>Euteleostomi</taxon>
        <taxon>Actinopterygii</taxon>
        <taxon>Neopterygii</taxon>
        <taxon>Teleostei</taxon>
        <taxon>Protacanthopterygii</taxon>
        <taxon>Esociformes</taxon>
        <taxon>Umbridae</taxon>
        <taxon>Dallia</taxon>
    </lineage>
</organism>
<proteinExistence type="predicted"/>
<accession>A0ACC2H0L2</accession>
<evidence type="ECO:0000313" key="2">
    <source>
        <dbReference type="Proteomes" id="UP001157502"/>
    </source>
</evidence>
<reference evidence="1" key="1">
    <citation type="submission" date="2021-05" db="EMBL/GenBank/DDBJ databases">
        <authorList>
            <person name="Pan Q."/>
            <person name="Jouanno E."/>
            <person name="Zahm M."/>
            <person name="Klopp C."/>
            <person name="Cabau C."/>
            <person name="Louis A."/>
            <person name="Berthelot C."/>
            <person name="Parey E."/>
            <person name="Roest Crollius H."/>
            <person name="Montfort J."/>
            <person name="Robinson-Rechavi M."/>
            <person name="Bouchez O."/>
            <person name="Lampietro C."/>
            <person name="Lopez Roques C."/>
            <person name="Donnadieu C."/>
            <person name="Postlethwait J."/>
            <person name="Bobe J."/>
            <person name="Dillon D."/>
            <person name="Chandos A."/>
            <person name="von Hippel F."/>
            <person name="Guiguen Y."/>
        </authorList>
    </citation>
    <scope>NUCLEOTIDE SEQUENCE</scope>
    <source>
        <strain evidence="1">YG-Jan2019</strain>
    </source>
</reference>